<reference evidence="11 12" key="1">
    <citation type="submission" date="2007-08" db="EMBL/GenBank/DDBJ databases">
        <title>Complete sequence of Roseiflexus castenholzii DSM 13941.</title>
        <authorList>
            <consortium name="US DOE Joint Genome Institute"/>
            <person name="Copeland A."/>
            <person name="Lucas S."/>
            <person name="Lapidus A."/>
            <person name="Barry K."/>
            <person name="Glavina del Rio T."/>
            <person name="Dalin E."/>
            <person name="Tice H."/>
            <person name="Pitluck S."/>
            <person name="Thompson L.S."/>
            <person name="Brettin T."/>
            <person name="Bruce D."/>
            <person name="Detter J.C."/>
            <person name="Han C."/>
            <person name="Tapia R."/>
            <person name="Schmutz J."/>
            <person name="Larimer F."/>
            <person name="Land M."/>
            <person name="Hauser L."/>
            <person name="Kyrpides N."/>
            <person name="Mikhailova N."/>
            <person name="Bryant D.A."/>
            <person name="Hanada S."/>
            <person name="Tsukatani Y."/>
            <person name="Richardson P."/>
        </authorList>
    </citation>
    <scope>NUCLEOTIDE SEQUENCE [LARGE SCALE GENOMIC DNA]</scope>
    <source>
        <strain evidence="12">DSM 13941 / HLO8</strain>
    </source>
</reference>
<feature type="binding site" evidence="9">
    <location>
        <position position="8"/>
    </location>
    <ligand>
        <name>Mg(2+)</name>
        <dbReference type="ChEBI" id="CHEBI:18420"/>
        <note>catalytic</note>
    </ligand>
</feature>
<comment type="similarity">
    <text evidence="2 9 10">Belongs to the CRISPR-associated endoribonuclease Cas2 protein family.</text>
</comment>
<evidence type="ECO:0000256" key="1">
    <source>
        <dbReference type="ARBA" id="ARBA00001946"/>
    </source>
</evidence>
<comment type="function">
    <text evidence="9">CRISPR (clustered regularly interspaced short palindromic repeat), is an adaptive immune system that provides protection against mobile genetic elements (viruses, transposable elements and conjugative plasmids). CRISPR clusters contain sequences complementary to antecedent mobile elements and target invading nucleic acids. CRISPR clusters are transcribed and processed into CRISPR RNA (crRNA). Functions as a ssRNA-specific endoribonuclease. Involved in the integration of spacer DNA into the CRISPR cassette.</text>
</comment>
<dbReference type="eggNOG" id="COG1343">
    <property type="taxonomic scope" value="Bacteria"/>
</dbReference>
<dbReference type="Gene3D" id="3.30.70.240">
    <property type="match status" value="1"/>
</dbReference>
<comment type="cofactor">
    <cofactor evidence="1 9">
        <name>Mg(2+)</name>
        <dbReference type="ChEBI" id="CHEBI:18420"/>
    </cofactor>
</comment>
<dbReference type="InterPro" id="IPR021127">
    <property type="entry name" value="CRISPR_associated_Cas2"/>
</dbReference>
<evidence type="ECO:0000256" key="8">
    <source>
        <dbReference type="ARBA" id="ARBA00023118"/>
    </source>
</evidence>
<dbReference type="GO" id="GO:0004521">
    <property type="term" value="F:RNA endonuclease activity"/>
    <property type="evidence" value="ECO:0007669"/>
    <property type="project" value="UniProtKB-UniRule"/>
</dbReference>
<organism evidence="11 12">
    <name type="scientific">Roseiflexus castenholzii (strain DSM 13941 / HLO8)</name>
    <dbReference type="NCBI Taxonomy" id="383372"/>
    <lineage>
        <taxon>Bacteria</taxon>
        <taxon>Bacillati</taxon>
        <taxon>Chloroflexota</taxon>
        <taxon>Chloroflexia</taxon>
        <taxon>Chloroflexales</taxon>
        <taxon>Roseiflexineae</taxon>
        <taxon>Roseiflexaceae</taxon>
        <taxon>Roseiflexus</taxon>
    </lineage>
</organism>
<keyword evidence="7 9" id="KW-0460">Magnesium</keyword>
<evidence type="ECO:0000313" key="11">
    <source>
        <dbReference type="EMBL" id="ABU58073.1"/>
    </source>
</evidence>
<gene>
    <name evidence="9" type="primary">cas2</name>
    <name evidence="11" type="ordered locus">Rcas_1985</name>
</gene>
<dbReference type="PANTHER" id="PTHR34405">
    <property type="entry name" value="CRISPR-ASSOCIATED ENDORIBONUCLEASE CAS2"/>
    <property type="match status" value="1"/>
</dbReference>
<dbReference type="GO" id="GO:0046872">
    <property type="term" value="F:metal ion binding"/>
    <property type="evidence" value="ECO:0007669"/>
    <property type="project" value="UniProtKB-UniRule"/>
</dbReference>
<dbReference type="Pfam" id="PF09827">
    <property type="entry name" value="CRISPR_Cas2"/>
    <property type="match status" value="1"/>
</dbReference>
<dbReference type="AlphaFoldDB" id="A7NKQ3"/>
<dbReference type="CDD" id="cd09725">
    <property type="entry name" value="Cas2_I_II_III"/>
    <property type="match status" value="1"/>
</dbReference>
<dbReference type="RefSeq" id="WP_012120497.1">
    <property type="nucleotide sequence ID" value="NC_009767.1"/>
</dbReference>
<dbReference type="SUPFAM" id="SSF143430">
    <property type="entry name" value="TTP0101/SSO1404-like"/>
    <property type="match status" value="1"/>
</dbReference>
<dbReference type="OrthoDB" id="9798176at2"/>
<evidence type="ECO:0000256" key="6">
    <source>
        <dbReference type="ARBA" id="ARBA00022801"/>
    </source>
</evidence>
<evidence type="ECO:0000256" key="7">
    <source>
        <dbReference type="ARBA" id="ARBA00022842"/>
    </source>
</evidence>
<accession>A7NKQ3</accession>
<dbReference type="GO" id="GO:0016787">
    <property type="term" value="F:hydrolase activity"/>
    <property type="evidence" value="ECO:0007669"/>
    <property type="project" value="UniProtKB-KW"/>
</dbReference>
<dbReference type="KEGG" id="rca:Rcas_1985"/>
<dbReference type="HOGENOM" id="CLU_161124_3_0_0"/>
<evidence type="ECO:0000256" key="5">
    <source>
        <dbReference type="ARBA" id="ARBA00022759"/>
    </source>
</evidence>
<evidence type="ECO:0000313" key="12">
    <source>
        <dbReference type="Proteomes" id="UP000000263"/>
    </source>
</evidence>
<dbReference type="GO" id="GO:0043571">
    <property type="term" value="P:maintenance of CRISPR repeat elements"/>
    <property type="evidence" value="ECO:0007669"/>
    <property type="project" value="UniProtKB-UniRule"/>
</dbReference>
<name>A7NKQ3_ROSCS</name>
<keyword evidence="6 9" id="KW-0378">Hydrolase</keyword>
<keyword evidence="4 9" id="KW-0479">Metal-binding</keyword>
<evidence type="ECO:0000256" key="2">
    <source>
        <dbReference type="ARBA" id="ARBA00009959"/>
    </source>
</evidence>
<sequence length="93" mass="10589">MLYVIAYDIPDDARRLKLANVLEGFGQRVQRSVFECDLTEREYRALIKKVERVVNLNEGDSVRIYRLCGACVANVDVRGEGPPVEKSVDIYIV</sequence>
<dbReference type="InterPro" id="IPR019199">
    <property type="entry name" value="Virulence_VapD/CRISPR_Cas2"/>
</dbReference>
<keyword evidence="12" id="KW-1185">Reference proteome</keyword>
<dbReference type="EMBL" id="CP000804">
    <property type="protein sequence ID" value="ABU58073.1"/>
    <property type="molecule type" value="Genomic_DNA"/>
</dbReference>
<dbReference type="GO" id="GO:0051607">
    <property type="term" value="P:defense response to virus"/>
    <property type="evidence" value="ECO:0007669"/>
    <property type="project" value="UniProtKB-UniRule"/>
</dbReference>
<dbReference type="Proteomes" id="UP000000263">
    <property type="component" value="Chromosome"/>
</dbReference>
<evidence type="ECO:0000256" key="4">
    <source>
        <dbReference type="ARBA" id="ARBA00022723"/>
    </source>
</evidence>
<comment type="subunit">
    <text evidence="9">Homodimer, forms a heterotetramer with a Cas1 homodimer.</text>
</comment>
<keyword evidence="8 9" id="KW-0051">Antiviral defense</keyword>
<dbReference type="HAMAP" id="MF_01471">
    <property type="entry name" value="Cas2"/>
    <property type="match status" value="1"/>
</dbReference>
<evidence type="ECO:0000256" key="10">
    <source>
        <dbReference type="PIRNR" id="PIRNR032582"/>
    </source>
</evidence>
<protein>
    <recommendedName>
        <fullName evidence="9">CRISPR-associated endoribonuclease Cas2</fullName>
        <ecNumber evidence="9">3.1.-.-</ecNumber>
    </recommendedName>
</protein>
<keyword evidence="5 9" id="KW-0255">Endonuclease</keyword>
<dbReference type="NCBIfam" id="TIGR01573">
    <property type="entry name" value="cas2"/>
    <property type="match status" value="1"/>
</dbReference>
<dbReference type="STRING" id="383372.Rcas_1985"/>
<dbReference type="EC" id="3.1.-.-" evidence="9"/>
<dbReference type="PIRSF" id="PIRSF032582">
    <property type="entry name" value="Cas2"/>
    <property type="match status" value="1"/>
</dbReference>
<keyword evidence="3 9" id="KW-0540">Nuclease</keyword>
<proteinExistence type="inferred from homology"/>
<evidence type="ECO:0000256" key="9">
    <source>
        <dbReference type="HAMAP-Rule" id="MF_01471"/>
    </source>
</evidence>
<dbReference type="PANTHER" id="PTHR34405:SF3">
    <property type="entry name" value="CRISPR-ASSOCIATED ENDORIBONUCLEASE CAS2 3"/>
    <property type="match status" value="1"/>
</dbReference>
<evidence type="ECO:0000256" key="3">
    <source>
        <dbReference type="ARBA" id="ARBA00022722"/>
    </source>
</evidence>